<evidence type="ECO:0000256" key="2">
    <source>
        <dbReference type="ARBA" id="ARBA00022679"/>
    </source>
</evidence>
<protein>
    <recommendedName>
        <fullName evidence="8">Protein kinase domain-containing protein</fullName>
    </recommendedName>
</protein>
<evidence type="ECO:0000256" key="3">
    <source>
        <dbReference type="ARBA" id="ARBA00022741"/>
    </source>
</evidence>
<comment type="similarity">
    <text evidence="7">Belongs to the protein kinase superfamily.</text>
</comment>
<comment type="caution">
    <text evidence="9">The sequence shown here is derived from an EMBL/GenBank/DDBJ whole genome shotgun (WGS) entry which is preliminary data.</text>
</comment>
<dbReference type="Pfam" id="PF07714">
    <property type="entry name" value="PK_Tyr_Ser-Thr"/>
    <property type="match status" value="1"/>
</dbReference>
<dbReference type="Gene3D" id="1.10.510.10">
    <property type="entry name" value="Transferase(Phosphotransferase) domain 1"/>
    <property type="match status" value="1"/>
</dbReference>
<dbReference type="PANTHER" id="PTHR27001">
    <property type="entry name" value="OS01G0253100 PROTEIN"/>
    <property type="match status" value="1"/>
</dbReference>
<dbReference type="EMBL" id="JBGMDY010000003">
    <property type="protein sequence ID" value="KAL2340007.1"/>
    <property type="molecule type" value="Genomic_DNA"/>
</dbReference>
<evidence type="ECO:0000259" key="8">
    <source>
        <dbReference type="PROSITE" id="PS50011"/>
    </source>
</evidence>
<evidence type="ECO:0000313" key="9">
    <source>
        <dbReference type="EMBL" id="KAL2340007.1"/>
    </source>
</evidence>
<feature type="binding site" evidence="6">
    <location>
        <position position="68"/>
    </location>
    <ligand>
        <name>ATP</name>
        <dbReference type="ChEBI" id="CHEBI:30616"/>
    </ligand>
</feature>
<dbReference type="SUPFAM" id="SSF56112">
    <property type="entry name" value="Protein kinase-like (PK-like)"/>
    <property type="match status" value="1"/>
</dbReference>
<dbReference type="InterPro" id="IPR000719">
    <property type="entry name" value="Prot_kinase_dom"/>
</dbReference>
<keyword evidence="10" id="KW-1185">Reference proteome</keyword>
<dbReference type="GO" id="GO:0004674">
    <property type="term" value="F:protein serine/threonine kinase activity"/>
    <property type="evidence" value="ECO:0007669"/>
    <property type="project" value="UniProtKB-KW"/>
</dbReference>
<keyword evidence="5 6" id="KW-0067">ATP-binding</keyword>
<sequence>MGYLSSAIATCDPHWKNNPPANPIREYPYEEILAAVKGFSQETFLGRGSHGRVHKAALDGGRMMAAVKRTRLAENEIQILSQVRSHRVVNLIGLSSDPEGNKLMVVQYMPNGSLHDLLHTRPNPPSWSRRLRLALQVAKALSQLHSSNPPVIHRDVKSSNVLIDPNSNARLADFGLALRGHLADLRFTSTPPAGTLGYLDPSYLAPPDLTSKTDVFSFGILLLEILTARRAIDVSFTPPSLLDWALPLLTRGHLAGFFDPRLGPPPEPLRALPLLAAACVAMTPATRPSMAQVVHCLDLARRRMRTSPLCSSLRRPVVEGSVPVAAWEEEIHWSEEPVESRRKGKVSAVSGVGYGSDVSDNNNNDKVMRSKSIGSGPGWDKMLQAHPIEHGSGRRKTRLMNTSKSMRVLRGGDNDVIRSAMAELVVSDKTENKKMLEKPLVNSRHPAATVTVRRIKESFQLD</sequence>
<dbReference type="InterPro" id="IPR011009">
    <property type="entry name" value="Kinase-like_dom_sf"/>
</dbReference>
<keyword evidence="2" id="KW-0808">Transferase</keyword>
<keyword evidence="3 6" id="KW-0547">Nucleotide-binding</keyword>
<dbReference type="InterPro" id="IPR017441">
    <property type="entry name" value="Protein_kinase_ATP_BS"/>
</dbReference>
<dbReference type="PROSITE" id="PS50011">
    <property type="entry name" value="PROTEIN_KINASE_DOM"/>
    <property type="match status" value="1"/>
</dbReference>
<dbReference type="Gene3D" id="3.30.200.20">
    <property type="entry name" value="Phosphorylase Kinase, domain 1"/>
    <property type="match status" value="1"/>
</dbReference>
<dbReference type="PANTHER" id="PTHR27001:SF213">
    <property type="entry name" value="PROTEIN KINASE DOMAIN-CONTAINING PROTEIN"/>
    <property type="match status" value="1"/>
</dbReference>
<evidence type="ECO:0000256" key="5">
    <source>
        <dbReference type="ARBA" id="ARBA00022840"/>
    </source>
</evidence>
<dbReference type="InterPro" id="IPR008271">
    <property type="entry name" value="Ser/Thr_kinase_AS"/>
</dbReference>
<dbReference type="PROSITE" id="PS00108">
    <property type="entry name" value="PROTEIN_KINASE_ST"/>
    <property type="match status" value="1"/>
</dbReference>
<proteinExistence type="inferred from homology"/>
<dbReference type="InterPro" id="IPR001245">
    <property type="entry name" value="Ser-Thr/Tyr_kinase_cat_dom"/>
</dbReference>
<evidence type="ECO:0000256" key="1">
    <source>
        <dbReference type="ARBA" id="ARBA00022527"/>
    </source>
</evidence>
<feature type="domain" description="Protein kinase" evidence="8">
    <location>
        <begin position="39"/>
        <end position="300"/>
    </location>
</feature>
<accession>A0ABD1MWV4</accession>
<dbReference type="GO" id="GO:0005524">
    <property type="term" value="F:ATP binding"/>
    <property type="evidence" value="ECO:0007669"/>
    <property type="project" value="UniProtKB-UniRule"/>
</dbReference>
<dbReference type="PROSITE" id="PS00107">
    <property type="entry name" value="PROTEIN_KINASE_ATP"/>
    <property type="match status" value="1"/>
</dbReference>
<evidence type="ECO:0000313" key="10">
    <source>
        <dbReference type="Proteomes" id="UP001603857"/>
    </source>
</evidence>
<evidence type="ECO:0000256" key="7">
    <source>
        <dbReference type="RuleBase" id="RU000304"/>
    </source>
</evidence>
<dbReference type="SMART" id="SM00220">
    <property type="entry name" value="S_TKc"/>
    <property type="match status" value="1"/>
</dbReference>
<name>A0ABD1MWV4_9FABA</name>
<dbReference type="Proteomes" id="UP001603857">
    <property type="component" value="Unassembled WGS sequence"/>
</dbReference>
<evidence type="ECO:0000256" key="4">
    <source>
        <dbReference type="ARBA" id="ARBA00022777"/>
    </source>
</evidence>
<keyword evidence="1 7" id="KW-0723">Serine/threonine-protein kinase</keyword>
<keyword evidence="4" id="KW-0418">Kinase</keyword>
<dbReference type="AlphaFoldDB" id="A0ABD1MWV4"/>
<reference evidence="9 10" key="1">
    <citation type="submission" date="2024-08" db="EMBL/GenBank/DDBJ databases">
        <title>Insights into the chromosomal genome structure of Flemingia macrophylla.</title>
        <authorList>
            <person name="Ding Y."/>
            <person name="Zhao Y."/>
            <person name="Bi W."/>
            <person name="Wu M."/>
            <person name="Zhao G."/>
            <person name="Gong Y."/>
            <person name="Li W."/>
            <person name="Zhang P."/>
        </authorList>
    </citation>
    <scope>NUCLEOTIDE SEQUENCE [LARGE SCALE GENOMIC DNA]</scope>
    <source>
        <strain evidence="9">DYQJB</strain>
        <tissue evidence="9">Leaf</tissue>
    </source>
</reference>
<organism evidence="9 10">
    <name type="scientific">Flemingia macrophylla</name>
    <dbReference type="NCBI Taxonomy" id="520843"/>
    <lineage>
        <taxon>Eukaryota</taxon>
        <taxon>Viridiplantae</taxon>
        <taxon>Streptophyta</taxon>
        <taxon>Embryophyta</taxon>
        <taxon>Tracheophyta</taxon>
        <taxon>Spermatophyta</taxon>
        <taxon>Magnoliopsida</taxon>
        <taxon>eudicotyledons</taxon>
        <taxon>Gunneridae</taxon>
        <taxon>Pentapetalae</taxon>
        <taxon>rosids</taxon>
        <taxon>fabids</taxon>
        <taxon>Fabales</taxon>
        <taxon>Fabaceae</taxon>
        <taxon>Papilionoideae</taxon>
        <taxon>50 kb inversion clade</taxon>
        <taxon>NPAAA clade</taxon>
        <taxon>indigoferoid/millettioid clade</taxon>
        <taxon>Phaseoleae</taxon>
        <taxon>Flemingia</taxon>
    </lineage>
</organism>
<evidence type="ECO:0000256" key="6">
    <source>
        <dbReference type="PROSITE-ProRule" id="PRU10141"/>
    </source>
</evidence>
<gene>
    <name evidence="9" type="ORF">Fmac_007947</name>
</gene>